<dbReference type="RefSeq" id="WP_097134051.1">
    <property type="nucleotide sequence ID" value="NZ_OCMT01000005.1"/>
</dbReference>
<accession>A0A286AF88</accession>
<dbReference type="Proteomes" id="UP000219281">
    <property type="component" value="Unassembled WGS sequence"/>
</dbReference>
<keyword evidence="1" id="KW-0472">Membrane</keyword>
<evidence type="ECO:0000313" key="3">
    <source>
        <dbReference type="Proteomes" id="UP000219281"/>
    </source>
</evidence>
<keyword evidence="3" id="KW-1185">Reference proteome</keyword>
<dbReference type="InterPro" id="IPR057695">
    <property type="entry name" value="DUF7935"/>
</dbReference>
<evidence type="ECO:0000313" key="2">
    <source>
        <dbReference type="EMBL" id="SOD20555.1"/>
    </source>
</evidence>
<reference evidence="3" key="1">
    <citation type="submission" date="2017-09" db="EMBL/GenBank/DDBJ databases">
        <authorList>
            <person name="Varghese N."/>
            <person name="Submissions S."/>
        </authorList>
    </citation>
    <scope>NUCLEOTIDE SEQUENCE [LARGE SCALE GENOMIC DNA]</scope>
    <source>
        <strain evidence="3">CGMCC 1.12803</strain>
    </source>
</reference>
<feature type="transmembrane region" description="Helical" evidence="1">
    <location>
        <begin position="6"/>
        <end position="28"/>
    </location>
</feature>
<dbReference type="Pfam" id="PF25589">
    <property type="entry name" value="DUF7935"/>
    <property type="match status" value="1"/>
</dbReference>
<sequence length="176" mass="19968">MDLSKFLVNSASLAAGGTVIIVLTYYMVRNDIMNFLSSRKSVSIPEDKGSLLALRLQAHERMIIFVDRINPSNLLLRLHQQGIEVEVLQLMAVNEIKTEFQHNITQQLYLEAATWKVIRQLKDDTIAMINNAVKNLTADASGIELSKKVLHHMGEIEENPYELTIGLIKQDIHKLF</sequence>
<dbReference type="EMBL" id="OCMT01000005">
    <property type="protein sequence ID" value="SOD20555.1"/>
    <property type="molecule type" value="Genomic_DNA"/>
</dbReference>
<organism evidence="2 3">
    <name type="scientific">Pedobacter xixiisoli</name>
    <dbReference type="NCBI Taxonomy" id="1476464"/>
    <lineage>
        <taxon>Bacteria</taxon>
        <taxon>Pseudomonadati</taxon>
        <taxon>Bacteroidota</taxon>
        <taxon>Sphingobacteriia</taxon>
        <taxon>Sphingobacteriales</taxon>
        <taxon>Sphingobacteriaceae</taxon>
        <taxon>Pedobacter</taxon>
    </lineage>
</organism>
<proteinExistence type="predicted"/>
<keyword evidence="1" id="KW-1133">Transmembrane helix</keyword>
<keyword evidence="1" id="KW-0812">Transmembrane</keyword>
<dbReference type="OrthoDB" id="1493032at2"/>
<gene>
    <name evidence="2" type="ORF">SAMN06297358_4280</name>
</gene>
<name>A0A286AF88_9SPHI</name>
<dbReference type="AlphaFoldDB" id="A0A286AF88"/>
<evidence type="ECO:0000256" key="1">
    <source>
        <dbReference type="SAM" id="Phobius"/>
    </source>
</evidence>
<protein>
    <submittedName>
        <fullName evidence="2">Uncharacterized protein</fullName>
    </submittedName>
</protein>